<reference evidence="2 3" key="1">
    <citation type="submission" date="2011-08" db="EMBL/GenBank/DDBJ databases">
        <authorList>
            <person name="Weinstock G."/>
            <person name="Sodergren E."/>
            <person name="Clifton S."/>
            <person name="Fulton L."/>
            <person name="Fulton B."/>
            <person name="Courtney L."/>
            <person name="Fronick C."/>
            <person name="Harrison M."/>
            <person name="Strong C."/>
            <person name="Farmer C."/>
            <person name="Delahaunty K."/>
            <person name="Markovic C."/>
            <person name="Hall O."/>
            <person name="Minx P."/>
            <person name="Tomlinson C."/>
            <person name="Mitreva M."/>
            <person name="Hou S."/>
            <person name="Chen J."/>
            <person name="Wollam A."/>
            <person name="Pepin K.H."/>
            <person name="Johnson M."/>
            <person name="Bhonagiri V."/>
            <person name="Zhang X."/>
            <person name="Suruliraj S."/>
            <person name="Warren W."/>
            <person name="Chinwalla A."/>
            <person name="Mardis E.R."/>
            <person name="Wilson R.K."/>
        </authorList>
    </citation>
    <scope>NUCLEOTIDE SEQUENCE [LARGE SCALE GENOMIC DNA]</scope>
    <source>
        <strain evidence="2 3">DP7</strain>
    </source>
</reference>
<dbReference type="AlphaFoldDB" id="G9XW44"/>
<protein>
    <submittedName>
        <fullName evidence="2">Uncharacterized protein</fullName>
    </submittedName>
</protein>
<evidence type="ECO:0000313" key="2">
    <source>
        <dbReference type="EMBL" id="EHL04111.1"/>
    </source>
</evidence>
<evidence type="ECO:0000313" key="3">
    <source>
        <dbReference type="Proteomes" id="UP000004416"/>
    </source>
</evidence>
<sequence>MHTIGPKSGPKDFTLQKGNDFKRAASRSSLKFSTEKGWKQDVSNPL</sequence>
<dbReference type="EMBL" id="AFZX01000137">
    <property type="protein sequence ID" value="EHL04111.1"/>
    <property type="molecule type" value="Genomic_DNA"/>
</dbReference>
<name>G9XW44_DESHA</name>
<dbReference type="HOGENOM" id="CLU_3182866_0_0_9"/>
<comment type="caution">
    <text evidence="2">The sequence shown here is derived from an EMBL/GenBank/DDBJ whole genome shotgun (WGS) entry which is preliminary data.</text>
</comment>
<accession>G9XW44</accession>
<organism evidence="2 3">
    <name type="scientific">Desulfitobacterium hafniense DP7</name>
    <dbReference type="NCBI Taxonomy" id="537010"/>
    <lineage>
        <taxon>Bacteria</taxon>
        <taxon>Bacillati</taxon>
        <taxon>Bacillota</taxon>
        <taxon>Clostridia</taxon>
        <taxon>Eubacteriales</taxon>
        <taxon>Desulfitobacteriaceae</taxon>
        <taxon>Desulfitobacterium</taxon>
    </lineage>
</organism>
<evidence type="ECO:0000256" key="1">
    <source>
        <dbReference type="SAM" id="MobiDB-lite"/>
    </source>
</evidence>
<feature type="region of interest" description="Disordered" evidence="1">
    <location>
        <begin position="1"/>
        <end position="46"/>
    </location>
</feature>
<proteinExistence type="predicted"/>
<dbReference type="Proteomes" id="UP000004416">
    <property type="component" value="Unassembled WGS sequence"/>
</dbReference>
<gene>
    <name evidence="2" type="ORF">HMPREF0322_05027</name>
</gene>